<dbReference type="InterPro" id="IPR007612">
    <property type="entry name" value="LOR"/>
</dbReference>
<comment type="similarity">
    <text evidence="1">Belongs to the LOR family.</text>
</comment>
<dbReference type="InterPro" id="IPR038595">
    <property type="entry name" value="LOR_sf"/>
</dbReference>
<dbReference type="RefSeq" id="XP_025374079.1">
    <property type="nucleotide sequence ID" value="XM_025525390.1"/>
</dbReference>
<proteinExistence type="inferred from homology"/>
<dbReference type="SUPFAM" id="SSF54518">
    <property type="entry name" value="Tubby C-terminal domain-like"/>
    <property type="match status" value="1"/>
</dbReference>
<accession>A0A316YCD8</accession>
<dbReference type="InParanoid" id="A0A316YCD8"/>
<gene>
    <name evidence="2" type="ORF">FA10DRAFT_304753</name>
</gene>
<dbReference type="Pfam" id="PF04525">
    <property type="entry name" value="LOR"/>
    <property type="match status" value="1"/>
</dbReference>
<dbReference type="GeneID" id="37047306"/>
<sequence>MPSSLPYVPSIKPSYAQHRNRLELEAKVKGMSCANLDIVVKDVGTNSPLFQAKGKYVFFANGVDVKAAHGALLYRVRQRRLSRRKVYKVTDGEVPKDGASVLMQAQARRALSDWTDLAIHCTSSSDNGGQPRPSMLKIRTSHDTIEVLTDNGLVLGQIIRSKSALIRLSSAQSYRMLISPGVDASLVVLVFVCMHMQRLVRKSTMSTVAVTAAAA</sequence>
<dbReference type="AlphaFoldDB" id="A0A316YCD8"/>
<evidence type="ECO:0008006" key="4">
    <source>
        <dbReference type="Google" id="ProtNLM"/>
    </source>
</evidence>
<evidence type="ECO:0000313" key="3">
    <source>
        <dbReference type="Proteomes" id="UP000245768"/>
    </source>
</evidence>
<reference evidence="2 3" key="1">
    <citation type="journal article" date="2018" name="Mol. Biol. Evol.">
        <title>Broad Genomic Sampling Reveals a Smut Pathogenic Ancestry of the Fungal Clade Ustilaginomycotina.</title>
        <authorList>
            <person name="Kijpornyongpan T."/>
            <person name="Mondo S.J."/>
            <person name="Barry K."/>
            <person name="Sandor L."/>
            <person name="Lee J."/>
            <person name="Lipzen A."/>
            <person name="Pangilinan J."/>
            <person name="LaButti K."/>
            <person name="Hainaut M."/>
            <person name="Henrissat B."/>
            <person name="Grigoriev I.V."/>
            <person name="Spatafora J.W."/>
            <person name="Aime M.C."/>
        </authorList>
    </citation>
    <scope>NUCLEOTIDE SEQUENCE [LARGE SCALE GENOMIC DNA]</scope>
    <source>
        <strain evidence="2 3">MCA 4198</strain>
    </source>
</reference>
<dbReference type="InterPro" id="IPR025659">
    <property type="entry name" value="Tubby-like_C"/>
</dbReference>
<evidence type="ECO:0000256" key="1">
    <source>
        <dbReference type="ARBA" id="ARBA00005437"/>
    </source>
</evidence>
<organism evidence="2 3">
    <name type="scientific">Acaromyces ingoldii</name>
    <dbReference type="NCBI Taxonomy" id="215250"/>
    <lineage>
        <taxon>Eukaryota</taxon>
        <taxon>Fungi</taxon>
        <taxon>Dikarya</taxon>
        <taxon>Basidiomycota</taxon>
        <taxon>Ustilaginomycotina</taxon>
        <taxon>Exobasidiomycetes</taxon>
        <taxon>Exobasidiales</taxon>
        <taxon>Cryptobasidiaceae</taxon>
        <taxon>Acaromyces</taxon>
    </lineage>
</organism>
<keyword evidence="3" id="KW-1185">Reference proteome</keyword>
<name>A0A316YCD8_9BASI</name>
<protein>
    <recommendedName>
        <fullName evidence="4">Tubby C-terminal domain-containing protein</fullName>
    </recommendedName>
</protein>
<evidence type="ECO:0000313" key="2">
    <source>
        <dbReference type="EMBL" id="PWN86881.1"/>
    </source>
</evidence>
<dbReference type="Proteomes" id="UP000245768">
    <property type="component" value="Unassembled WGS sequence"/>
</dbReference>
<dbReference type="Gene3D" id="2.40.160.200">
    <property type="entry name" value="LURP1-related"/>
    <property type="match status" value="1"/>
</dbReference>
<dbReference type="EMBL" id="KZ819642">
    <property type="protein sequence ID" value="PWN86881.1"/>
    <property type="molecule type" value="Genomic_DNA"/>
</dbReference>